<evidence type="ECO:0000313" key="4">
    <source>
        <dbReference type="Proteomes" id="UP000602905"/>
    </source>
</evidence>
<organism evidence="3 4">
    <name type="scientific">Rhizoctonia solani</name>
    <dbReference type="NCBI Taxonomy" id="456999"/>
    <lineage>
        <taxon>Eukaryota</taxon>
        <taxon>Fungi</taxon>
        <taxon>Dikarya</taxon>
        <taxon>Basidiomycota</taxon>
        <taxon>Agaricomycotina</taxon>
        <taxon>Agaricomycetes</taxon>
        <taxon>Cantharellales</taxon>
        <taxon>Ceratobasidiaceae</taxon>
        <taxon>Rhizoctonia</taxon>
    </lineage>
</organism>
<accession>A0A8H7HQB3</accession>
<dbReference type="AlphaFoldDB" id="A0A8H7HQB3"/>
<name>A0A8H7HQB3_9AGAM</name>
<gene>
    <name evidence="3" type="ORF">RHS03_06813</name>
</gene>
<evidence type="ECO:0000259" key="2">
    <source>
        <dbReference type="Pfam" id="PF21671"/>
    </source>
</evidence>
<feature type="non-terminal residue" evidence="3">
    <location>
        <position position="1"/>
    </location>
</feature>
<dbReference type="InterPro" id="IPR009030">
    <property type="entry name" value="Growth_fac_rcpt_cys_sf"/>
</dbReference>
<protein>
    <submittedName>
        <fullName evidence="3">Si dkey-21a6.5</fullName>
    </submittedName>
</protein>
<evidence type="ECO:0000313" key="3">
    <source>
        <dbReference type="EMBL" id="KAF8699937.1"/>
    </source>
</evidence>
<sequence>MLRITAVALASLALASVMPICVTGKPSGGDGHPMLPVNPPHSESIPGPSLWRRACQPGQYPVSGTCRSCGQGYYCSGNGDRNACPAGTYNDQTTSQRENECKAIQCGFRPSGGNADGTGATSQTMCGEGYYSKGRSTTCTICPAGMYCNAQTTCDPKPCDPGTYADTPGAGQRCKDCPAGTFNNSYGNTSCCNCCAGWFSQGNNTHTNCERCPNIGEVQSSSVTGPVGSDSKDKLASSGRLRLARNHEPNPQEVAVCMRVSLEIVVDEAFGFIAATSGNTPSGAMTRSTTSTCPYGTTRCEVKFGRGGFECVDILNSLETCGGCDNDCSSLEGTNEVQCIKGQCVVKSCAGGHELAIRGDGFARGGLEVGAHCVAKKRNHIRHATML</sequence>
<dbReference type="SUPFAM" id="SSF57184">
    <property type="entry name" value="Growth factor receptor domain"/>
    <property type="match status" value="1"/>
</dbReference>
<dbReference type="InterPro" id="IPR048661">
    <property type="entry name" value="CPL1-like"/>
</dbReference>
<dbReference type="OrthoDB" id="439917at2759"/>
<feature type="signal peptide" evidence="1">
    <location>
        <begin position="1"/>
        <end position="24"/>
    </location>
</feature>
<dbReference type="SMART" id="SM01411">
    <property type="entry name" value="Ephrin_rec_like"/>
    <property type="match status" value="3"/>
</dbReference>
<reference evidence="3" key="1">
    <citation type="submission" date="2020-09" db="EMBL/GenBank/DDBJ databases">
        <title>Comparative genome analyses of four rice-infecting Rhizoctonia solani isolates reveal extensive enrichment of homogalacturonan modification genes.</title>
        <authorList>
            <person name="Lee D.-Y."/>
            <person name="Jeon J."/>
            <person name="Kim K.-T."/>
            <person name="Cheong K."/>
            <person name="Song H."/>
            <person name="Choi G."/>
            <person name="Ko J."/>
            <person name="Opiyo S.O."/>
            <person name="Zuo S."/>
            <person name="Madhav S."/>
            <person name="Lee Y.-H."/>
            <person name="Wang G.-L."/>
        </authorList>
    </citation>
    <scope>NUCLEOTIDE SEQUENCE</scope>
    <source>
        <strain evidence="3">AG1-IA WGL</strain>
    </source>
</reference>
<proteinExistence type="predicted"/>
<dbReference type="EMBL" id="JACYCD010000236">
    <property type="protein sequence ID" value="KAF8699937.1"/>
    <property type="molecule type" value="Genomic_DNA"/>
</dbReference>
<feature type="chain" id="PRO_5034933698" evidence="1">
    <location>
        <begin position="25"/>
        <end position="387"/>
    </location>
</feature>
<comment type="caution">
    <text evidence="3">The sequence shown here is derived from an EMBL/GenBank/DDBJ whole genome shotgun (WGS) entry which is preliminary data.</text>
</comment>
<dbReference type="Proteomes" id="UP000602905">
    <property type="component" value="Unassembled WGS sequence"/>
</dbReference>
<evidence type="ECO:0000256" key="1">
    <source>
        <dbReference type="SAM" id="SignalP"/>
    </source>
</evidence>
<dbReference type="Pfam" id="PF21671">
    <property type="entry name" value="CPL1-like"/>
    <property type="match status" value="1"/>
</dbReference>
<keyword evidence="1" id="KW-0732">Signal</keyword>
<feature type="domain" description="Protein CPL1-like" evidence="2">
    <location>
        <begin position="309"/>
        <end position="357"/>
    </location>
</feature>